<feature type="domain" description="Methylguanine DNA methyltransferase ribonuclease-like" evidence="10">
    <location>
        <begin position="9"/>
        <end position="85"/>
    </location>
</feature>
<sequence>MKFDPSIVQTRFQSPLGTMILAATAKGLAGLWFEGQRHLPPELSGRPGQAVWPTDPDHSVLKEASRQLTEYFAGRRSHFELPLDLSYGTAFQQSVWQALLSIPQGDTASYGEISARIGKPAAVRAVGAAVGRNPVSVIVPCHRVLGATGALTGYAGGLDRKTTLLELEGALQGSPL</sequence>
<dbReference type="PROSITE" id="PS00374">
    <property type="entry name" value="MGMT"/>
    <property type="match status" value="1"/>
</dbReference>
<keyword evidence="6 8" id="KW-0234">DNA repair</keyword>
<dbReference type="NCBIfam" id="TIGR00589">
    <property type="entry name" value="ogt"/>
    <property type="match status" value="1"/>
</dbReference>
<dbReference type="Gene3D" id="3.30.160.70">
    <property type="entry name" value="Methylated DNA-protein cysteine methyltransferase domain"/>
    <property type="match status" value="1"/>
</dbReference>
<dbReference type="HAMAP" id="MF_00772">
    <property type="entry name" value="OGT"/>
    <property type="match status" value="1"/>
</dbReference>
<feature type="domain" description="Methylated-DNA-[protein]-cysteine S-methyltransferase DNA binding" evidence="9">
    <location>
        <begin position="90"/>
        <end position="170"/>
    </location>
</feature>
<dbReference type="EC" id="2.1.1.63" evidence="8"/>
<keyword evidence="5 8" id="KW-0227">DNA damage</keyword>
<dbReference type="SUPFAM" id="SSF46767">
    <property type="entry name" value="Methylated DNA-protein cysteine methyltransferase, C-terminal domain"/>
    <property type="match status" value="1"/>
</dbReference>
<dbReference type="InterPro" id="IPR036388">
    <property type="entry name" value="WH-like_DNA-bd_sf"/>
</dbReference>
<comment type="function">
    <text evidence="8">Involved in the cellular defense against the biological effects of O6-methylguanine (O6-MeG) and O4-methylthymine (O4-MeT) in DNA. Repairs the methylated nucleobase in DNA by stoichiometrically transferring the methyl group to a cysteine residue in the enzyme. This is a suicide reaction: the enzyme is irreversibly inactivated.</text>
</comment>
<dbReference type="InterPro" id="IPR023546">
    <property type="entry name" value="MGMT"/>
</dbReference>
<dbReference type="InterPro" id="IPR014048">
    <property type="entry name" value="MethylDNA_cys_MeTrfase_DNA-bd"/>
</dbReference>
<dbReference type="PANTHER" id="PTHR10815:SF5">
    <property type="entry name" value="METHYLATED-DNA--PROTEIN-CYSTEINE METHYLTRANSFERASE"/>
    <property type="match status" value="1"/>
</dbReference>
<dbReference type="PANTHER" id="PTHR10815">
    <property type="entry name" value="METHYLATED-DNA--PROTEIN-CYSTEINE METHYLTRANSFERASE"/>
    <property type="match status" value="1"/>
</dbReference>
<reference evidence="12" key="1">
    <citation type="journal article" date="2019" name="Int. J. Syst. Evol. Microbiol.">
        <title>The Global Catalogue of Microorganisms (GCM) 10K type strain sequencing project: providing services to taxonomists for standard genome sequencing and annotation.</title>
        <authorList>
            <consortium name="The Broad Institute Genomics Platform"/>
            <consortium name="The Broad Institute Genome Sequencing Center for Infectious Disease"/>
            <person name="Wu L."/>
            <person name="Ma J."/>
        </authorList>
    </citation>
    <scope>NUCLEOTIDE SEQUENCE [LARGE SCALE GENOMIC DNA]</scope>
    <source>
        <strain evidence="12">CGMCC 4.7277</strain>
    </source>
</reference>
<comment type="catalytic activity">
    <reaction evidence="1 8">
        <text>a 4-O-methyl-thymidine in DNA + L-cysteinyl-[protein] = a thymidine in DNA + S-methyl-L-cysteinyl-[protein]</text>
        <dbReference type="Rhea" id="RHEA:53428"/>
        <dbReference type="Rhea" id="RHEA-COMP:10131"/>
        <dbReference type="Rhea" id="RHEA-COMP:10132"/>
        <dbReference type="Rhea" id="RHEA-COMP:13555"/>
        <dbReference type="Rhea" id="RHEA-COMP:13556"/>
        <dbReference type="ChEBI" id="CHEBI:29950"/>
        <dbReference type="ChEBI" id="CHEBI:82612"/>
        <dbReference type="ChEBI" id="CHEBI:137386"/>
        <dbReference type="ChEBI" id="CHEBI:137387"/>
        <dbReference type="EC" id="2.1.1.63"/>
    </reaction>
</comment>
<evidence type="ECO:0000313" key="11">
    <source>
        <dbReference type="EMBL" id="MFC5520953.1"/>
    </source>
</evidence>
<evidence type="ECO:0000256" key="1">
    <source>
        <dbReference type="ARBA" id="ARBA00001286"/>
    </source>
</evidence>
<evidence type="ECO:0000313" key="12">
    <source>
        <dbReference type="Proteomes" id="UP001596084"/>
    </source>
</evidence>
<comment type="caution">
    <text evidence="11">The sequence shown here is derived from an EMBL/GenBank/DDBJ whole genome shotgun (WGS) entry which is preliminary data.</text>
</comment>
<feature type="active site" description="Nucleophile; methyl group acceptor" evidence="8">
    <location>
        <position position="141"/>
    </location>
</feature>
<evidence type="ECO:0000259" key="9">
    <source>
        <dbReference type="Pfam" id="PF01035"/>
    </source>
</evidence>
<keyword evidence="3 8" id="KW-0489">Methyltransferase</keyword>
<dbReference type="EMBL" id="JBHSMX010000012">
    <property type="protein sequence ID" value="MFC5520953.1"/>
    <property type="molecule type" value="Genomic_DNA"/>
</dbReference>
<dbReference type="InterPro" id="IPR001497">
    <property type="entry name" value="MethylDNA_cys_MeTrfase_AS"/>
</dbReference>
<accession>A0ABW0Q8G8</accession>
<dbReference type="InterPro" id="IPR036631">
    <property type="entry name" value="MGMT_N_sf"/>
</dbReference>
<evidence type="ECO:0000256" key="6">
    <source>
        <dbReference type="ARBA" id="ARBA00023204"/>
    </source>
</evidence>
<evidence type="ECO:0000256" key="8">
    <source>
        <dbReference type="HAMAP-Rule" id="MF_00772"/>
    </source>
</evidence>
<proteinExistence type="inferred from homology"/>
<comment type="subcellular location">
    <subcellularLocation>
        <location evidence="8">Cytoplasm</location>
    </subcellularLocation>
</comment>
<dbReference type="RefSeq" id="WP_068833610.1">
    <property type="nucleotide sequence ID" value="NZ_JBHSMX010000012.1"/>
</dbReference>
<dbReference type="InterPro" id="IPR008332">
    <property type="entry name" value="MethylG_MeTrfase_N"/>
</dbReference>
<dbReference type="InterPro" id="IPR036217">
    <property type="entry name" value="MethylDNA_cys_MeTrfase_DNAb"/>
</dbReference>
<evidence type="ECO:0000256" key="7">
    <source>
        <dbReference type="ARBA" id="ARBA00049348"/>
    </source>
</evidence>
<evidence type="ECO:0000256" key="4">
    <source>
        <dbReference type="ARBA" id="ARBA00022679"/>
    </source>
</evidence>
<comment type="similarity">
    <text evidence="8">Belongs to the MGMT family.</text>
</comment>
<dbReference type="Gene3D" id="1.10.10.10">
    <property type="entry name" value="Winged helix-like DNA-binding domain superfamily/Winged helix DNA-binding domain"/>
    <property type="match status" value="1"/>
</dbReference>
<dbReference type="Pfam" id="PF02870">
    <property type="entry name" value="Methyltransf_1N"/>
    <property type="match status" value="1"/>
</dbReference>
<comment type="catalytic activity">
    <reaction evidence="7 8">
        <text>a 6-O-methyl-2'-deoxyguanosine in DNA + L-cysteinyl-[protein] = S-methyl-L-cysteinyl-[protein] + a 2'-deoxyguanosine in DNA</text>
        <dbReference type="Rhea" id="RHEA:24000"/>
        <dbReference type="Rhea" id="RHEA-COMP:10131"/>
        <dbReference type="Rhea" id="RHEA-COMP:10132"/>
        <dbReference type="Rhea" id="RHEA-COMP:11367"/>
        <dbReference type="Rhea" id="RHEA-COMP:11368"/>
        <dbReference type="ChEBI" id="CHEBI:29950"/>
        <dbReference type="ChEBI" id="CHEBI:82612"/>
        <dbReference type="ChEBI" id="CHEBI:85445"/>
        <dbReference type="ChEBI" id="CHEBI:85448"/>
        <dbReference type="EC" id="2.1.1.63"/>
    </reaction>
</comment>
<keyword evidence="2 8" id="KW-0963">Cytoplasm</keyword>
<evidence type="ECO:0000256" key="3">
    <source>
        <dbReference type="ARBA" id="ARBA00022603"/>
    </source>
</evidence>
<protein>
    <recommendedName>
        <fullName evidence="8">Methylated-DNA--protein-cysteine methyltransferase</fullName>
        <ecNumber evidence="8">2.1.1.63</ecNumber>
    </recommendedName>
    <alternativeName>
        <fullName evidence="8">6-O-methylguanine-DNA methyltransferase</fullName>
        <shortName evidence="8">MGMT</shortName>
    </alternativeName>
    <alternativeName>
        <fullName evidence="8">O-6-methylguanine-DNA-alkyltransferase</fullName>
    </alternativeName>
</protein>
<dbReference type="CDD" id="cd06445">
    <property type="entry name" value="ATase"/>
    <property type="match status" value="1"/>
</dbReference>
<organism evidence="11 12">
    <name type="scientific">Polaromonas jejuensis</name>
    <dbReference type="NCBI Taxonomy" id="457502"/>
    <lineage>
        <taxon>Bacteria</taxon>
        <taxon>Pseudomonadati</taxon>
        <taxon>Pseudomonadota</taxon>
        <taxon>Betaproteobacteria</taxon>
        <taxon>Burkholderiales</taxon>
        <taxon>Comamonadaceae</taxon>
        <taxon>Polaromonas</taxon>
    </lineage>
</organism>
<dbReference type="Proteomes" id="UP001596084">
    <property type="component" value="Unassembled WGS sequence"/>
</dbReference>
<evidence type="ECO:0000256" key="2">
    <source>
        <dbReference type="ARBA" id="ARBA00022490"/>
    </source>
</evidence>
<dbReference type="Pfam" id="PF01035">
    <property type="entry name" value="DNA_binding_1"/>
    <property type="match status" value="1"/>
</dbReference>
<evidence type="ECO:0000259" key="10">
    <source>
        <dbReference type="Pfam" id="PF02870"/>
    </source>
</evidence>
<dbReference type="SUPFAM" id="SSF53155">
    <property type="entry name" value="Methylated DNA-protein cysteine methyltransferase domain"/>
    <property type="match status" value="1"/>
</dbReference>
<dbReference type="GO" id="GO:0032259">
    <property type="term" value="P:methylation"/>
    <property type="evidence" value="ECO:0007669"/>
    <property type="project" value="UniProtKB-KW"/>
</dbReference>
<keyword evidence="4 8" id="KW-0808">Transferase</keyword>
<keyword evidence="12" id="KW-1185">Reference proteome</keyword>
<comment type="miscellaneous">
    <text evidence="8">This enzyme catalyzes only one turnover and therefore is not strictly catalytic. According to one definition, an enzyme is a biocatalyst that acts repeatedly and over many reaction cycles.</text>
</comment>
<dbReference type="GO" id="GO:0003908">
    <property type="term" value="F:methylated-DNA-[protein]-cysteine S-methyltransferase activity"/>
    <property type="evidence" value="ECO:0007669"/>
    <property type="project" value="UniProtKB-EC"/>
</dbReference>
<evidence type="ECO:0000256" key="5">
    <source>
        <dbReference type="ARBA" id="ARBA00022763"/>
    </source>
</evidence>
<gene>
    <name evidence="11" type="ORF">ACFPP7_08475</name>
</gene>
<name>A0ABW0Q8G8_9BURK</name>